<evidence type="ECO:0000313" key="6">
    <source>
        <dbReference type="Proteomes" id="UP000811609"/>
    </source>
</evidence>
<gene>
    <name evidence="5" type="ORF">CIPAW_10G053900</name>
    <name evidence="4" type="ORF">I3842_Q016800</name>
</gene>
<keyword evidence="3" id="KW-0732">Signal</keyword>
<proteinExistence type="inferred from homology"/>
<dbReference type="Pfam" id="PF07047">
    <property type="entry name" value="OPA3"/>
    <property type="match status" value="1"/>
</dbReference>
<evidence type="ECO:0000256" key="3">
    <source>
        <dbReference type="SAM" id="SignalP"/>
    </source>
</evidence>
<comment type="similarity">
    <text evidence="1">Belongs to the OPA3 family.</text>
</comment>
<dbReference type="AlphaFoldDB" id="A0A8T1PAK7"/>
<reference evidence="4" key="2">
    <citation type="submission" date="2021-01" db="EMBL/GenBank/DDBJ databases">
        <authorList>
            <person name="Lovell J.T."/>
            <person name="Bentley N."/>
            <person name="Bhattarai G."/>
            <person name="Jenkins J.W."/>
            <person name="Sreedasyam A."/>
            <person name="Alarcon Y."/>
            <person name="Bock C."/>
            <person name="Boston L."/>
            <person name="Carlson J."/>
            <person name="Cervantes K."/>
            <person name="Clermont K."/>
            <person name="Krom N."/>
            <person name="Kubenka K."/>
            <person name="Mamidi S."/>
            <person name="Mattison C."/>
            <person name="Monteros M."/>
            <person name="Pisani C."/>
            <person name="Plott C."/>
            <person name="Rajasekar S."/>
            <person name="Rhein H.S."/>
            <person name="Rohla C."/>
            <person name="Song M."/>
            <person name="Hilaire R.S."/>
            <person name="Shu S."/>
            <person name="Wells L."/>
            <person name="Wang X."/>
            <person name="Webber J."/>
            <person name="Heerema R.J."/>
            <person name="Klein P."/>
            <person name="Conner P."/>
            <person name="Grauke L."/>
            <person name="Grimwood J."/>
            <person name="Schmutz J."/>
            <person name="Randall J.J."/>
        </authorList>
    </citation>
    <scope>NUCLEOTIDE SEQUENCE</scope>
    <source>
        <tissue evidence="4">Leaf</tissue>
    </source>
</reference>
<dbReference type="GO" id="GO:0019216">
    <property type="term" value="P:regulation of lipid metabolic process"/>
    <property type="evidence" value="ECO:0007669"/>
    <property type="project" value="TreeGrafter"/>
</dbReference>
<organism evidence="5 6">
    <name type="scientific">Carya illinoinensis</name>
    <name type="common">Pecan</name>
    <dbReference type="NCBI Taxonomy" id="32201"/>
    <lineage>
        <taxon>Eukaryota</taxon>
        <taxon>Viridiplantae</taxon>
        <taxon>Streptophyta</taxon>
        <taxon>Embryophyta</taxon>
        <taxon>Tracheophyta</taxon>
        <taxon>Spermatophyta</taxon>
        <taxon>Magnoliopsida</taxon>
        <taxon>eudicotyledons</taxon>
        <taxon>Gunneridae</taxon>
        <taxon>Pentapetalae</taxon>
        <taxon>rosids</taxon>
        <taxon>fabids</taxon>
        <taxon>Fagales</taxon>
        <taxon>Juglandaceae</taxon>
        <taxon>Carya</taxon>
    </lineage>
</organism>
<dbReference type="Proteomes" id="UP000811609">
    <property type="component" value="Chromosome 10"/>
</dbReference>
<dbReference type="PANTHER" id="PTHR12499:SF0">
    <property type="entry name" value="OPTIC ATROPHY 3 PROTEIN"/>
    <property type="match status" value="1"/>
</dbReference>
<feature type="signal peptide" evidence="3">
    <location>
        <begin position="1"/>
        <end position="17"/>
    </location>
</feature>
<evidence type="ECO:0008006" key="7">
    <source>
        <dbReference type="Google" id="ProtNLM"/>
    </source>
</evidence>
<sequence>MVLPLLKLGTLVLKTLSKPVASRLKQQAAFHPKFRQFIVDIAQANHRFSTQMQRRIYGHATDVEIRPLNEEKAVQAAVDLIGELFVFSAMRQRDDDLAKEVDLLKQKLEELEQLAKGRGLRGIFDIRHKNTEAVKVAKPA</sequence>
<keyword evidence="6" id="KW-1185">Reference proteome</keyword>
<dbReference type="EMBL" id="CM031818">
    <property type="protein sequence ID" value="KAG6638724.1"/>
    <property type="molecule type" value="Genomic_DNA"/>
</dbReference>
<feature type="chain" id="PRO_5035716683" description="OPA3-like protein" evidence="3">
    <location>
        <begin position="18"/>
        <end position="140"/>
    </location>
</feature>
<evidence type="ECO:0000256" key="1">
    <source>
        <dbReference type="ARBA" id="ARBA00007584"/>
    </source>
</evidence>
<evidence type="ECO:0000313" key="5">
    <source>
        <dbReference type="EMBL" id="KAG6638724.1"/>
    </source>
</evidence>
<dbReference type="PANTHER" id="PTHR12499">
    <property type="entry name" value="OPTIC ATROPHY 3 PROTEIN OPA3"/>
    <property type="match status" value="1"/>
</dbReference>
<keyword evidence="2" id="KW-0175">Coiled coil</keyword>
<accession>A0A8T1PAK7</accession>
<evidence type="ECO:0000313" key="4">
    <source>
        <dbReference type="EMBL" id="KAG6621611.1"/>
    </source>
</evidence>
<evidence type="ECO:0000256" key="2">
    <source>
        <dbReference type="ARBA" id="ARBA00023054"/>
    </source>
</evidence>
<dbReference type="InterPro" id="IPR010754">
    <property type="entry name" value="OPA3-like"/>
</dbReference>
<name>A0A8T1PAK7_CARIL</name>
<comment type="caution">
    <text evidence="5">The sequence shown here is derived from an EMBL/GenBank/DDBJ whole genome shotgun (WGS) entry which is preliminary data.</text>
</comment>
<dbReference type="Proteomes" id="UP000811246">
    <property type="component" value="Unassembled WGS sequence"/>
</dbReference>
<dbReference type="EMBL" id="MU228854">
    <property type="protein sequence ID" value="KAG6621611.1"/>
    <property type="molecule type" value="Genomic_DNA"/>
</dbReference>
<protein>
    <recommendedName>
        <fullName evidence="7">OPA3-like protein</fullName>
    </recommendedName>
</protein>
<reference evidence="5" key="1">
    <citation type="submission" date="2020-12" db="EMBL/GenBank/DDBJ databases">
        <title>WGS assembly of Carya illinoinensis cv. Pawnee.</title>
        <authorList>
            <person name="Platts A."/>
            <person name="Shu S."/>
            <person name="Wright S."/>
            <person name="Barry K."/>
            <person name="Edger P."/>
            <person name="Pires J.C."/>
            <person name="Schmutz J."/>
        </authorList>
    </citation>
    <scope>NUCLEOTIDE SEQUENCE</scope>
    <source>
        <tissue evidence="5">Leaf</tissue>
    </source>
</reference>
<dbReference type="GO" id="GO:0005739">
    <property type="term" value="C:mitochondrion"/>
    <property type="evidence" value="ECO:0007669"/>
    <property type="project" value="TreeGrafter"/>
</dbReference>